<gene>
    <name evidence="2" type="ORF">ATANTOWER_011818</name>
</gene>
<reference evidence="2 3" key="1">
    <citation type="submission" date="2021-07" db="EMBL/GenBank/DDBJ databases">
        <authorList>
            <person name="Palmer J.M."/>
        </authorList>
    </citation>
    <scope>NUCLEOTIDE SEQUENCE [LARGE SCALE GENOMIC DNA]</scope>
    <source>
        <strain evidence="2 3">AT_MEX2019</strain>
        <tissue evidence="2">Muscle</tissue>
    </source>
</reference>
<dbReference type="EMBL" id="JAHUTI010002543">
    <property type="protein sequence ID" value="MED6233437.1"/>
    <property type="molecule type" value="Genomic_DNA"/>
</dbReference>
<protein>
    <submittedName>
        <fullName evidence="2">Uncharacterized protein</fullName>
    </submittedName>
</protein>
<evidence type="ECO:0000256" key="1">
    <source>
        <dbReference type="SAM" id="MobiDB-lite"/>
    </source>
</evidence>
<keyword evidence="3" id="KW-1185">Reference proteome</keyword>
<name>A0ABU7A5S8_9TELE</name>
<feature type="region of interest" description="Disordered" evidence="1">
    <location>
        <begin position="83"/>
        <end position="103"/>
    </location>
</feature>
<comment type="caution">
    <text evidence="2">The sequence shown here is derived from an EMBL/GenBank/DDBJ whole genome shotgun (WGS) entry which is preliminary data.</text>
</comment>
<dbReference type="Proteomes" id="UP001345963">
    <property type="component" value="Unassembled WGS sequence"/>
</dbReference>
<feature type="compositionally biased region" description="Basic and acidic residues" evidence="1">
    <location>
        <begin position="94"/>
        <end position="103"/>
    </location>
</feature>
<accession>A0ABU7A5S8</accession>
<sequence>MQVGQYFGPLINCSVFTHLSNISHQPYLNIFATNQKGASVSSYYSYFQSYRRPKPGGVHRQCSVTCKDTVTVEKHTRVYPNKKLDDYGGPAAAEGEKQHLHFK</sequence>
<organism evidence="2 3">
    <name type="scientific">Ataeniobius toweri</name>
    <dbReference type="NCBI Taxonomy" id="208326"/>
    <lineage>
        <taxon>Eukaryota</taxon>
        <taxon>Metazoa</taxon>
        <taxon>Chordata</taxon>
        <taxon>Craniata</taxon>
        <taxon>Vertebrata</taxon>
        <taxon>Euteleostomi</taxon>
        <taxon>Actinopterygii</taxon>
        <taxon>Neopterygii</taxon>
        <taxon>Teleostei</taxon>
        <taxon>Neoteleostei</taxon>
        <taxon>Acanthomorphata</taxon>
        <taxon>Ovalentaria</taxon>
        <taxon>Atherinomorphae</taxon>
        <taxon>Cyprinodontiformes</taxon>
        <taxon>Goodeidae</taxon>
        <taxon>Ataeniobius</taxon>
    </lineage>
</organism>
<evidence type="ECO:0000313" key="3">
    <source>
        <dbReference type="Proteomes" id="UP001345963"/>
    </source>
</evidence>
<evidence type="ECO:0000313" key="2">
    <source>
        <dbReference type="EMBL" id="MED6233437.1"/>
    </source>
</evidence>
<proteinExistence type="predicted"/>